<dbReference type="AlphaFoldDB" id="A0A923GAA3"/>
<name>A0A923GAA3_9PSED</name>
<reference evidence="1" key="2">
    <citation type="submission" date="2020-07" db="EMBL/GenBank/DDBJ databases">
        <authorList>
            <person name="Lood C."/>
            <person name="Girard L."/>
        </authorList>
    </citation>
    <scope>NUCLEOTIDE SEQUENCE</scope>
    <source>
        <strain evidence="1">BW13M1</strain>
    </source>
</reference>
<comment type="caution">
    <text evidence="1">The sequence shown here is derived from an EMBL/GenBank/DDBJ whole genome shotgun (WGS) entry which is preliminary data.</text>
</comment>
<reference evidence="1" key="1">
    <citation type="journal article" date="2020" name="Microorganisms">
        <title>Reliable Identification of Environmental Pseudomonas Isolates Using the rpoD Gene.</title>
        <authorList>
            <consortium name="The Broad Institute Genome Sequencing Platform"/>
            <person name="Girard L."/>
            <person name="Lood C."/>
            <person name="Rokni-Zadeh H."/>
            <person name="van Noort V."/>
            <person name="Lavigne R."/>
            <person name="De Mot R."/>
        </authorList>
    </citation>
    <scope>NUCLEOTIDE SEQUENCE</scope>
    <source>
        <strain evidence="1">BW13M1</strain>
    </source>
</reference>
<proteinExistence type="predicted"/>
<evidence type="ECO:0008006" key="2">
    <source>
        <dbReference type="Google" id="ProtNLM"/>
    </source>
</evidence>
<evidence type="ECO:0000313" key="1">
    <source>
        <dbReference type="EMBL" id="MBC3446832.1"/>
    </source>
</evidence>
<gene>
    <name evidence="1" type="ORF">HU751_13685</name>
</gene>
<dbReference type="RefSeq" id="WP_186733602.1">
    <property type="nucleotide sequence ID" value="NZ_JABWRJ020000004.1"/>
</dbReference>
<organism evidence="1">
    <name type="scientific">Pseudomonas peradeniyensis</name>
    <dbReference type="NCBI Taxonomy" id="2745488"/>
    <lineage>
        <taxon>Bacteria</taxon>
        <taxon>Pseudomonadati</taxon>
        <taxon>Pseudomonadota</taxon>
        <taxon>Gammaproteobacteria</taxon>
        <taxon>Pseudomonadales</taxon>
        <taxon>Pseudomonadaceae</taxon>
        <taxon>Pseudomonas</taxon>
    </lineage>
</organism>
<sequence length="128" mass="14061">MRDEMQEIFGELFDDVFAESVTAFTGEYMGPGVFDPVAEETTAQPVIYAGRGVFHEYDEKRVDGQNIKFGDIQLIALTNEVADRPDIGHLVETISNVGILGIPAKGYRIVRVGGDPAGVHHDLQLRKA</sequence>
<accession>A0A923GAA3</accession>
<protein>
    <recommendedName>
        <fullName evidence="2">Glutamate 5-kinase</fullName>
    </recommendedName>
</protein>
<dbReference type="EMBL" id="JABWRJ010000016">
    <property type="protein sequence ID" value="MBC3446832.1"/>
    <property type="molecule type" value="Genomic_DNA"/>
</dbReference>